<proteinExistence type="predicted"/>
<reference evidence="2" key="1">
    <citation type="submission" date="2014-09" db="EMBL/GenBank/DDBJ databases">
        <title>Genome sequence of the luminous mushroom Mycena chlorophos for searching fungal bioluminescence genes.</title>
        <authorList>
            <person name="Tanaka Y."/>
            <person name="Kasuga D."/>
            <person name="Oba Y."/>
            <person name="Hase S."/>
            <person name="Sato K."/>
            <person name="Oba Y."/>
            <person name="Sakakibara Y."/>
        </authorList>
    </citation>
    <scope>NUCLEOTIDE SEQUENCE</scope>
</reference>
<accession>A0ABQ0LIY2</accession>
<evidence type="ECO:0000313" key="3">
    <source>
        <dbReference type="Proteomes" id="UP000815677"/>
    </source>
</evidence>
<feature type="region of interest" description="Disordered" evidence="1">
    <location>
        <begin position="136"/>
        <end position="162"/>
    </location>
</feature>
<feature type="region of interest" description="Disordered" evidence="1">
    <location>
        <begin position="267"/>
        <end position="287"/>
    </location>
</feature>
<dbReference type="EMBL" id="DF846484">
    <property type="protein sequence ID" value="GAT50467.1"/>
    <property type="molecule type" value="Genomic_DNA"/>
</dbReference>
<feature type="region of interest" description="Disordered" evidence="1">
    <location>
        <begin position="34"/>
        <end position="60"/>
    </location>
</feature>
<keyword evidence="3" id="KW-1185">Reference proteome</keyword>
<dbReference type="Gene3D" id="1.20.120.330">
    <property type="entry name" value="Nucleotidyltransferases domain 2"/>
    <property type="match status" value="1"/>
</dbReference>
<evidence type="ECO:0000313" key="2">
    <source>
        <dbReference type="EMBL" id="GAT50467.1"/>
    </source>
</evidence>
<feature type="compositionally biased region" description="Basic and acidic residues" evidence="1">
    <location>
        <begin position="136"/>
        <end position="161"/>
    </location>
</feature>
<organism evidence="2 3">
    <name type="scientific">Mycena chlorophos</name>
    <name type="common">Agaric fungus</name>
    <name type="synonym">Agaricus chlorophos</name>
    <dbReference type="NCBI Taxonomy" id="658473"/>
    <lineage>
        <taxon>Eukaryota</taxon>
        <taxon>Fungi</taxon>
        <taxon>Dikarya</taxon>
        <taxon>Basidiomycota</taxon>
        <taxon>Agaricomycotina</taxon>
        <taxon>Agaricomycetes</taxon>
        <taxon>Agaricomycetidae</taxon>
        <taxon>Agaricales</taxon>
        <taxon>Marasmiineae</taxon>
        <taxon>Mycenaceae</taxon>
        <taxon>Mycena</taxon>
    </lineage>
</organism>
<evidence type="ECO:0000256" key="1">
    <source>
        <dbReference type="SAM" id="MobiDB-lite"/>
    </source>
</evidence>
<dbReference type="Proteomes" id="UP000815677">
    <property type="component" value="Unassembled WGS sequence"/>
</dbReference>
<protein>
    <submittedName>
        <fullName evidence="2">Uncharacterized protein</fullName>
    </submittedName>
</protein>
<gene>
    <name evidence="2" type="ORF">MCHLO_07709</name>
</gene>
<name>A0ABQ0LIY2_MYCCL</name>
<dbReference type="SUPFAM" id="SSF57997">
    <property type="entry name" value="Tropomyosin"/>
    <property type="match status" value="1"/>
</dbReference>
<sequence length="287" mass="32524">MRVRPHMSSDDPHVFRGFGYVFTGAKMSTPLKTHDPATSDAIGQFSSSPPKRITPDPFHMDARNRAEIERLKDRLRSSEEDSRKTVADYKWVHGLLNEAEKERDTAEDQRDMALKELEAMRQERDQAQYELGVVERDLNAAQRERDEARDERDEAEQELRKTRTALDTAVASDTKHRTKVRTLRARLSETGRSLNREITRTTRLEGDLKSITRDHDQQLQTLVKARDSLRAALDLACTVTGDLLVATSRSLAILDRDADAANVLEISSDPIVESEEGGHDGDDEEMV</sequence>